<dbReference type="PANTHER" id="PTHR48106:SF18">
    <property type="entry name" value="QUINONE OXIDOREDUCTASE PIG3"/>
    <property type="match status" value="1"/>
</dbReference>
<organism evidence="4 5">
    <name type="scientific">Staphylotrichum longicolle</name>
    <dbReference type="NCBI Taxonomy" id="669026"/>
    <lineage>
        <taxon>Eukaryota</taxon>
        <taxon>Fungi</taxon>
        <taxon>Dikarya</taxon>
        <taxon>Ascomycota</taxon>
        <taxon>Pezizomycotina</taxon>
        <taxon>Sordariomycetes</taxon>
        <taxon>Sordariomycetidae</taxon>
        <taxon>Sordariales</taxon>
        <taxon>Chaetomiaceae</taxon>
        <taxon>Staphylotrichum</taxon>
    </lineage>
</organism>
<feature type="domain" description="Enoyl reductase (ER)" evidence="3">
    <location>
        <begin position="23"/>
        <end position="368"/>
    </location>
</feature>
<dbReference type="InterPro" id="IPR013154">
    <property type="entry name" value="ADH-like_N"/>
</dbReference>
<dbReference type="AlphaFoldDB" id="A0AAD4F3Y5"/>
<dbReference type="SUPFAM" id="SSF50129">
    <property type="entry name" value="GroES-like"/>
    <property type="match status" value="1"/>
</dbReference>
<dbReference type="GO" id="GO:0070402">
    <property type="term" value="F:NADPH binding"/>
    <property type="evidence" value="ECO:0007669"/>
    <property type="project" value="TreeGrafter"/>
</dbReference>
<dbReference type="SUPFAM" id="SSF51735">
    <property type="entry name" value="NAD(P)-binding Rossmann-fold domains"/>
    <property type="match status" value="1"/>
</dbReference>
<evidence type="ECO:0000259" key="3">
    <source>
        <dbReference type="SMART" id="SM00829"/>
    </source>
</evidence>
<evidence type="ECO:0000256" key="2">
    <source>
        <dbReference type="ARBA" id="ARBA00023002"/>
    </source>
</evidence>
<comment type="caution">
    <text evidence="4">The sequence shown here is derived from an EMBL/GenBank/DDBJ whole genome shotgun (WGS) entry which is preliminary data.</text>
</comment>
<dbReference type="Gene3D" id="3.40.50.720">
    <property type="entry name" value="NAD(P)-binding Rossmann-like Domain"/>
    <property type="match status" value="1"/>
</dbReference>
<accession>A0AAD4F3Y5</accession>
<protein>
    <recommendedName>
        <fullName evidence="3">Enoyl reductase (ER) domain-containing protein</fullName>
    </recommendedName>
</protein>
<evidence type="ECO:0000256" key="1">
    <source>
        <dbReference type="ARBA" id="ARBA00022857"/>
    </source>
</evidence>
<evidence type="ECO:0000313" key="5">
    <source>
        <dbReference type="Proteomes" id="UP001197093"/>
    </source>
</evidence>
<dbReference type="GO" id="GO:0016651">
    <property type="term" value="F:oxidoreductase activity, acting on NAD(P)H"/>
    <property type="evidence" value="ECO:0007669"/>
    <property type="project" value="TreeGrafter"/>
</dbReference>
<dbReference type="InterPro" id="IPR011032">
    <property type="entry name" value="GroES-like_sf"/>
</dbReference>
<keyword evidence="2" id="KW-0560">Oxidoreductase</keyword>
<dbReference type="SMART" id="SM00829">
    <property type="entry name" value="PKS_ER"/>
    <property type="match status" value="1"/>
</dbReference>
<dbReference type="Pfam" id="PF13602">
    <property type="entry name" value="ADH_zinc_N_2"/>
    <property type="match status" value="1"/>
</dbReference>
<gene>
    <name evidence="4" type="ORF">NEMBOFW57_003038</name>
</gene>
<dbReference type="InterPro" id="IPR036291">
    <property type="entry name" value="NAD(P)-bd_dom_sf"/>
</dbReference>
<keyword evidence="5" id="KW-1185">Reference proteome</keyword>
<name>A0AAD4F3Y5_9PEZI</name>
<dbReference type="Proteomes" id="UP001197093">
    <property type="component" value="Unassembled WGS sequence"/>
</dbReference>
<dbReference type="PANTHER" id="PTHR48106">
    <property type="entry name" value="QUINONE OXIDOREDUCTASE PIG3-RELATED"/>
    <property type="match status" value="1"/>
</dbReference>
<dbReference type="Pfam" id="PF08240">
    <property type="entry name" value="ADH_N"/>
    <property type="match status" value="1"/>
</dbReference>
<dbReference type="Gene3D" id="3.90.180.10">
    <property type="entry name" value="Medium-chain alcohol dehydrogenases, catalytic domain"/>
    <property type="match status" value="2"/>
</dbReference>
<dbReference type="InterPro" id="IPR020843">
    <property type="entry name" value="ER"/>
</dbReference>
<proteinExistence type="predicted"/>
<reference evidence="4" key="1">
    <citation type="submission" date="2023-02" db="EMBL/GenBank/DDBJ databases">
        <authorList>
            <person name="Palmer J.M."/>
        </authorList>
    </citation>
    <scope>NUCLEOTIDE SEQUENCE</scope>
    <source>
        <strain evidence="4">FW57</strain>
    </source>
</reference>
<sequence length="373" mass="39413">MATASTTTSLPTTMKAIIISSFGPPENLVIRDDVPLPTPTPGTALIRIRAFGVNHAEMHMRRGEWAESVPISGIECVGTVAACPGGEFAVGTPVASVMGGLGRTVPGSYAQYTVARVDNIVPLSDIETKTETSPGKEEGRAAAAAAVGGGVPPPPTLPWADLAALPESYCTAWTCLFRNLALERGHRLLIRGATSAFGRAAVNLAVEAGAVVTGTTRSEAKFADLRALGAADAVLEGPGLPGRLRESGKGDKFDRVLELVGNSTIVESLTLVKRDGRVCLAGWLGGLDPIKEFNPLLQMASGVHLNFFGSFVFGTDEFPLSDVPLGRIVRAVAEGKFDAKPFKVFKFDEIQEAHRYMEDGRARGKMVVVVDEE</sequence>
<evidence type="ECO:0000313" key="4">
    <source>
        <dbReference type="EMBL" id="KAG7292993.1"/>
    </source>
</evidence>
<keyword evidence="1" id="KW-0521">NADP</keyword>
<dbReference type="EMBL" id="JAHCVI010000001">
    <property type="protein sequence ID" value="KAG7292993.1"/>
    <property type="molecule type" value="Genomic_DNA"/>
</dbReference>